<dbReference type="EMBL" id="WTPW01000650">
    <property type="protein sequence ID" value="KAF0492187.1"/>
    <property type="molecule type" value="Genomic_DNA"/>
</dbReference>
<organism evidence="1 2">
    <name type="scientific">Gigaspora margarita</name>
    <dbReference type="NCBI Taxonomy" id="4874"/>
    <lineage>
        <taxon>Eukaryota</taxon>
        <taxon>Fungi</taxon>
        <taxon>Fungi incertae sedis</taxon>
        <taxon>Mucoromycota</taxon>
        <taxon>Glomeromycotina</taxon>
        <taxon>Glomeromycetes</taxon>
        <taxon>Diversisporales</taxon>
        <taxon>Gigasporaceae</taxon>
        <taxon>Gigaspora</taxon>
    </lineage>
</organism>
<accession>A0A8H4EIJ4</accession>
<evidence type="ECO:0000313" key="2">
    <source>
        <dbReference type="Proteomes" id="UP000439903"/>
    </source>
</evidence>
<name>A0A8H4EIJ4_GIGMA</name>
<reference evidence="1 2" key="1">
    <citation type="journal article" date="2019" name="Environ. Microbiol.">
        <title>At the nexus of three kingdoms: the genome of the mycorrhizal fungus Gigaspora margarita provides insights into plant, endobacterial and fungal interactions.</title>
        <authorList>
            <person name="Venice F."/>
            <person name="Ghignone S."/>
            <person name="Salvioli di Fossalunga A."/>
            <person name="Amselem J."/>
            <person name="Novero M."/>
            <person name="Xianan X."/>
            <person name="Sedzielewska Toro K."/>
            <person name="Morin E."/>
            <person name="Lipzen A."/>
            <person name="Grigoriev I.V."/>
            <person name="Henrissat B."/>
            <person name="Martin F.M."/>
            <person name="Bonfante P."/>
        </authorList>
    </citation>
    <scope>NUCLEOTIDE SEQUENCE [LARGE SCALE GENOMIC DNA]</scope>
    <source>
        <strain evidence="1 2">BEG34</strain>
    </source>
</reference>
<evidence type="ECO:0000313" key="1">
    <source>
        <dbReference type="EMBL" id="KAF0492187.1"/>
    </source>
</evidence>
<comment type="caution">
    <text evidence="1">The sequence shown here is derived from an EMBL/GenBank/DDBJ whole genome shotgun (WGS) entry which is preliminary data.</text>
</comment>
<sequence>MYISSITIYVSCSLLALFGIDAIRTSISVASELSQFFYSDRTLLLLSTRNVKVSNIPGALKNLYWPFHESDCFNFI</sequence>
<dbReference type="AlphaFoldDB" id="A0A8H4EIJ4"/>
<dbReference type="Proteomes" id="UP000439903">
    <property type="component" value="Unassembled WGS sequence"/>
</dbReference>
<proteinExistence type="predicted"/>
<gene>
    <name evidence="1" type="ORF">F8M41_021760</name>
</gene>
<protein>
    <submittedName>
        <fullName evidence="1">Uncharacterized protein</fullName>
    </submittedName>
</protein>
<keyword evidence="2" id="KW-1185">Reference proteome</keyword>